<gene>
    <name evidence="1" type="ORF">FHU40_005360</name>
</gene>
<accession>A0A7W4W118</accession>
<name>A0A7W4W118_9ACTN</name>
<dbReference type="Proteomes" id="UP000589626">
    <property type="component" value="Unassembled WGS sequence"/>
</dbReference>
<reference evidence="1 2" key="1">
    <citation type="submission" date="2020-08" db="EMBL/GenBank/DDBJ databases">
        <title>Sequencing the genomes of 1000 actinobacteria strains.</title>
        <authorList>
            <person name="Klenk H.-P."/>
        </authorList>
    </citation>
    <scope>NUCLEOTIDE SEQUENCE [LARGE SCALE GENOMIC DNA]</scope>
    <source>
        <strain evidence="1 2">DSM 105498</strain>
    </source>
</reference>
<dbReference type="EMBL" id="JACHWR010000010">
    <property type="protein sequence ID" value="MBB3045503.1"/>
    <property type="molecule type" value="Genomic_DNA"/>
</dbReference>
<organism evidence="1 2">
    <name type="scientific">Nocardioides soli</name>
    <dbReference type="NCBI Taxonomy" id="1036020"/>
    <lineage>
        <taxon>Bacteria</taxon>
        <taxon>Bacillati</taxon>
        <taxon>Actinomycetota</taxon>
        <taxon>Actinomycetes</taxon>
        <taxon>Propionibacteriales</taxon>
        <taxon>Nocardioidaceae</taxon>
        <taxon>Nocardioides</taxon>
    </lineage>
</organism>
<dbReference type="AlphaFoldDB" id="A0A7W4W118"/>
<evidence type="ECO:0000313" key="1">
    <source>
        <dbReference type="EMBL" id="MBB3045503.1"/>
    </source>
</evidence>
<evidence type="ECO:0000313" key="2">
    <source>
        <dbReference type="Proteomes" id="UP000589626"/>
    </source>
</evidence>
<sequence>MKKILLLLLIAGAAVVVKKKLDEGKHEQALWAEATDSVTRS</sequence>
<dbReference type="InterPro" id="IPR047990">
    <property type="entry name" value="DLW39-like"/>
</dbReference>
<dbReference type="NCBIfam" id="NF038356">
    <property type="entry name" value="actino_DLW39"/>
    <property type="match status" value="1"/>
</dbReference>
<comment type="caution">
    <text evidence="1">The sequence shown here is derived from an EMBL/GenBank/DDBJ whole genome shotgun (WGS) entry which is preliminary data.</text>
</comment>
<keyword evidence="2" id="KW-1185">Reference proteome</keyword>
<proteinExistence type="predicted"/>
<protein>
    <submittedName>
        <fullName evidence="1">Uncharacterized protein</fullName>
    </submittedName>
</protein>
<dbReference type="RefSeq" id="WP_215525784.1">
    <property type="nucleotide sequence ID" value="NZ_JACHWR010000010.1"/>
</dbReference>